<dbReference type="FunFam" id="3.40.250.10:FF:000001">
    <property type="entry name" value="Sulfurtransferase"/>
    <property type="match status" value="1"/>
</dbReference>
<dbReference type="Pfam" id="PF00581">
    <property type="entry name" value="Rhodanese"/>
    <property type="match status" value="2"/>
</dbReference>
<dbReference type="SUPFAM" id="SSF52821">
    <property type="entry name" value="Rhodanese/Cell cycle control phosphatase"/>
    <property type="match status" value="2"/>
</dbReference>
<keyword evidence="2" id="KW-0963">Cytoplasm</keyword>
<dbReference type="FunCoup" id="A0A4R2PD64">
    <property type="interactions" value="485"/>
</dbReference>
<dbReference type="SMART" id="SM00450">
    <property type="entry name" value="RHOD"/>
    <property type="match status" value="2"/>
</dbReference>
<evidence type="ECO:0000256" key="8">
    <source>
        <dbReference type="ARBA" id="ARBA00078354"/>
    </source>
</evidence>
<dbReference type="PANTHER" id="PTHR11364">
    <property type="entry name" value="THIOSULFATE SULFERTANSFERASE"/>
    <property type="match status" value="1"/>
</dbReference>
<dbReference type="GO" id="GO:0016784">
    <property type="term" value="F:3-mercaptopyruvate sulfurtransferase activity"/>
    <property type="evidence" value="ECO:0007669"/>
    <property type="project" value="UniProtKB-EC"/>
</dbReference>
<name>A0A4R2PD64_RHOSA</name>
<accession>A0A4R2PD64</accession>
<dbReference type="Gene3D" id="3.40.250.10">
    <property type="entry name" value="Rhodanese-like domain"/>
    <property type="match status" value="2"/>
</dbReference>
<evidence type="ECO:0000256" key="4">
    <source>
        <dbReference type="ARBA" id="ARBA00022737"/>
    </source>
</evidence>
<reference evidence="10 11" key="1">
    <citation type="submission" date="2019-03" db="EMBL/GenBank/DDBJ databases">
        <title>Genomic Encyclopedia of Type Strains, Phase IV (KMG-IV): sequencing the most valuable type-strain genomes for metagenomic binning, comparative biology and taxonomic classification.</title>
        <authorList>
            <person name="Goeker M."/>
        </authorList>
    </citation>
    <scope>NUCLEOTIDE SEQUENCE [LARGE SCALE GENOMIC DNA]</scope>
    <source>
        <strain evidence="10 11">DSM 2132</strain>
    </source>
</reference>
<dbReference type="InterPro" id="IPR045078">
    <property type="entry name" value="TST/MPST-like"/>
</dbReference>
<dbReference type="InterPro" id="IPR001307">
    <property type="entry name" value="Thiosulphate_STrfase_CS"/>
</dbReference>
<dbReference type="PANTHER" id="PTHR11364:SF27">
    <property type="entry name" value="SULFURTRANSFERASE"/>
    <property type="match status" value="1"/>
</dbReference>
<keyword evidence="4" id="KW-0677">Repeat</keyword>
<evidence type="ECO:0000256" key="2">
    <source>
        <dbReference type="ARBA" id="ARBA00022490"/>
    </source>
</evidence>
<dbReference type="PROSITE" id="PS00380">
    <property type="entry name" value="RHODANESE_1"/>
    <property type="match status" value="1"/>
</dbReference>
<comment type="subcellular location">
    <subcellularLocation>
        <location evidence="1">Cytoplasm</location>
    </subcellularLocation>
</comment>
<evidence type="ECO:0000256" key="6">
    <source>
        <dbReference type="ARBA" id="ARBA00066832"/>
    </source>
</evidence>
<dbReference type="CDD" id="cd01448">
    <property type="entry name" value="TST_Repeat_1"/>
    <property type="match status" value="1"/>
</dbReference>
<organism evidence="10 11">
    <name type="scientific">Rhodothalassium salexigens DSM 2132</name>
    <dbReference type="NCBI Taxonomy" id="1188247"/>
    <lineage>
        <taxon>Bacteria</taxon>
        <taxon>Pseudomonadati</taxon>
        <taxon>Pseudomonadota</taxon>
        <taxon>Alphaproteobacteria</taxon>
        <taxon>Rhodothalassiales</taxon>
        <taxon>Rhodothalassiaceae</taxon>
        <taxon>Rhodothalassium</taxon>
    </lineage>
</organism>
<dbReference type="PROSITE" id="PS50206">
    <property type="entry name" value="RHODANESE_3"/>
    <property type="match status" value="2"/>
</dbReference>
<comment type="caution">
    <text evidence="10">The sequence shown here is derived from an EMBL/GenBank/DDBJ whole genome shotgun (WGS) entry which is preliminary data.</text>
</comment>
<protein>
    <recommendedName>
        <fullName evidence="7">3-mercaptopyruvate sulfurtransferase</fullName>
        <ecNumber evidence="6">2.8.1.2</ecNumber>
    </recommendedName>
    <alternativeName>
        <fullName evidence="8">Rhodanese-like protein</fullName>
    </alternativeName>
</protein>
<feature type="domain" description="Rhodanese" evidence="9">
    <location>
        <begin position="29"/>
        <end position="146"/>
    </location>
</feature>
<evidence type="ECO:0000256" key="5">
    <source>
        <dbReference type="ARBA" id="ARBA00051793"/>
    </source>
</evidence>
<gene>
    <name evidence="10" type="ORF">EV659_108127</name>
</gene>
<keyword evidence="10" id="KW-0670">Pyruvate</keyword>
<dbReference type="GO" id="GO:0005737">
    <property type="term" value="C:cytoplasm"/>
    <property type="evidence" value="ECO:0007669"/>
    <property type="project" value="UniProtKB-SubCell"/>
</dbReference>
<evidence type="ECO:0000256" key="3">
    <source>
        <dbReference type="ARBA" id="ARBA00022679"/>
    </source>
</evidence>
<dbReference type="EC" id="2.8.1.2" evidence="6"/>
<dbReference type="Proteomes" id="UP000295399">
    <property type="component" value="Unassembled WGS sequence"/>
</dbReference>
<dbReference type="InParanoid" id="A0A4R2PD64"/>
<dbReference type="RefSeq" id="WP_200287468.1">
    <property type="nucleotide sequence ID" value="NZ_JACIGF010000008.1"/>
</dbReference>
<keyword evidence="11" id="KW-1185">Reference proteome</keyword>
<evidence type="ECO:0000256" key="7">
    <source>
        <dbReference type="ARBA" id="ARBA00070833"/>
    </source>
</evidence>
<dbReference type="FunFam" id="3.40.250.10:FF:000015">
    <property type="entry name" value="Sulfurtransferase"/>
    <property type="match status" value="1"/>
</dbReference>
<dbReference type="InterPro" id="IPR036873">
    <property type="entry name" value="Rhodanese-like_dom_sf"/>
</dbReference>
<sequence length="298" mass="31998">MADSQSMPRQQSGETGSLVSAAWLADHMTAPDIRIVDASWHFPDSGRKAHAEYEEAHIPGAVFFDIDEIKDTAGDLPHMLPPAEKFSSRVREMGLGDGNRLVIYDTGGVHPAARVWWMFRVFGCRDVVVLDGGLAGWRAQDGRIDDIPPIPRRRHFSPRYQATLVRDADQVAQALDKGTAQVVDARGGPRFSGADPDPRPGIRSGHIPGSLNVPFASLFNDDGTYKDPDGLRAAFEAGGVDLSRPVITTCGSGITACTLALALDILGKKDVAVYDGSWADWGADRGDQSRPIATGAPA</sequence>
<keyword evidence="3 10" id="KW-0808">Transferase</keyword>
<dbReference type="EMBL" id="SLXO01000008">
    <property type="protein sequence ID" value="TCP33027.1"/>
    <property type="molecule type" value="Genomic_DNA"/>
</dbReference>
<evidence type="ECO:0000313" key="10">
    <source>
        <dbReference type="EMBL" id="TCP33027.1"/>
    </source>
</evidence>
<dbReference type="GO" id="GO:0004792">
    <property type="term" value="F:thiosulfate-cyanide sulfurtransferase activity"/>
    <property type="evidence" value="ECO:0007669"/>
    <property type="project" value="InterPro"/>
</dbReference>
<dbReference type="CDD" id="cd01449">
    <property type="entry name" value="TST_Repeat_2"/>
    <property type="match status" value="1"/>
</dbReference>
<proteinExistence type="predicted"/>
<feature type="domain" description="Rhodanese" evidence="9">
    <location>
        <begin position="176"/>
        <end position="290"/>
    </location>
</feature>
<evidence type="ECO:0000259" key="9">
    <source>
        <dbReference type="PROSITE" id="PS50206"/>
    </source>
</evidence>
<dbReference type="AlphaFoldDB" id="A0A4R2PD64"/>
<evidence type="ECO:0000256" key="1">
    <source>
        <dbReference type="ARBA" id="ARBA00004496"/>
    </source>
</evidence>
<dbReference type="InterPro" id="IPR001763">
    <property type="entry name" value="Rhodanese-like_dom"/>
</dbReference>
<evidence type="ECO:0000313" key="11">
    <source>
        <dbReference type="Proteomes" id="UP000295399"/>
    </source>
</evidence>
<dbReference type="NCBIfam" id="NF008557">
    <property type="entry name" value="PRK11493.1"/>
    <property type="match status" value="1"/>
</dbReference>
<comment type="catalytic activity">
    <reaction evidence="5">
        <text>2-oxo-3-sulfanylpropanoate + [thioredoxin]-dithiol = [thioredoxin]-disulfide + hydrogen sulfide + pyruvate + H(+)</text>
        <dbReference type="Rhea" id="RHEA:21740"/>
        <dbReference type="Rhea" id="RHEA-COMP:10698"/>
        <dbReference type="Rhea" id="RHEA-COMP:10700"/>
        <dbReference type="ChEBI" id="CHEBI:15361"/>
        <dbReference type="ChEBI" id="CHEBI:15378"/>
        <dbReference type="ChEBI" id="CHEBI:29919"/>
        <dbReference type="ChEBI" id="CHEBI:29950"/>
        <dbReference type="ChEBI" id="CHEBI:50058"/>
        <dbReference type="ChEBI" id="CHEBI:57678"/>
        <dbReference type="EC" id="2.8.1.2"/>
    </reaction>
    <physiologicalReaction direction="left-to-right" evidence="5">
        <dbReference type="Rhea" id="RHEA:21741"/>
    </physiologicalReaction>
</comment>